<feature type="compositionally biased region" description="Basic and acidic residues" evidence="6">
    <location>
        <begin position="468"/>
        <end position="479"/>
    </location>
</feature>
<dbReference type="GO" id="GO:0007094">
    <property type="term" value="P:mitotic spindle assembly checkpoint signaling"/>
    <property type="evidence" value="ECO:0007669"/>
    <property type="project" value="TreeGrafter"/>
</dbReference>
<dbReference type="GO" id="GO:0098813">
    <property type="term" value="P:nuclear chromosome segregation"/>
    <property type="evidence" value="ECO:0007669"/>
    <property type="project" value="UniProtKB-ARBA"/>
</dbReference>
<feature type="compositionally biased region" description="Polar residues" evidence="6">
    <location>
        <begin position="172"/>
        <end position="181"/>
    </location>
</feature>
<feature type="compositionally biased region" description="Low complexity" evidence="6">
    <location>
        <begin position="32"/>
        <end position="71"/>
    </location>
</feature>
<keyword evidence="3" id="KW-0547">Nucleotide-binding</keyword>
<feature type="compositionally biased region" description="Low complexity" evidence="6">
    <location>
        <begin position="419"/>
        <end position="434"/>
    </location>
</feature>
<dbReference type="PANTHER" id="PTHR22974:SF21">
    <property type="entry name" value="DUAL SPECIFICITY PROTEIN KINASE TTK"/>
    <property type="match status" value="1"/>
</dbReference>
<evidence type="ECO:0000256" key="3">
    <source>
        <dbReference type="ARBA" id="ARBA00022741"/>
    </source>
</evidence>
<feature type="region of interest" description="Disordered" evidence="6">
    <location>
        <begin position="1"/>
        <end position="517"/>
    </location>
</feature>
<evidence type="ECO:0000256" key="2">
    <source>
        <dbReference type="ARBA" id="ARBA00022679"/>
    </source>
</evidence>
<feature type="compositionally biased region" description="Basic and acidic residues" evidence="6">
    <location>
        <begin position="144"/>
        <end position="162"/>
    </location>
</feature>
<dbReference type="Proteomes" id="UP000754883">
    <property type="component" value="Unassembled WGS sequence"/>
</dbReference>
<name>A0A9N9UTB1_9HYPO</name>
<dbReference type="GO" id="GO:0004712">
    <property type="term" value="F:protein serine/threonine/tyrosine kinase activity"/>
    <property type="evidence" value="ECO:0007669"/>
    <property type="project" value="TreeGrafter"/>
</dbReference>
<dbReference type="SMART" id="SM00220">
    <property type="entry name" value="S_TKc"/>
    <property type="match status" value="1"/>
</dbReference>
<evidence type="ECO:0000256" key="4">
    <source>
        <dbReference type="ARBA" id="ARBA00022777"/>
    </source>
</evidence>
<dbReference type="OrthoDB" id="20524at2759"/>
<gene>
    <name evidence="8" type="ORF">CBYS24578_00001409</name>
</gene>
<dbReference type="Pfam" id="PF00069">
    <property type="entry name" value="Pkinase"/>
    <property type="match status" value="1"/>
</dbReference>
<feature type="compositionally biased region" description="Basic and acidic residues" evidence="6">
    <location>
        <begin position="259"/>
        <end position="270"/>
    </location>
</feature>
<sequence length="895" mass="98851">MSAASPTPAPAGPGRRTSQRQALRRIPSRATSSANLSRAQSAASAANASQESQPQPQQQESQSQPQSQQQPYRDDSSEDEIFVPMKLSALTKALLNTDGTQEPQPPAQPSPPRTRRRASNLNSSTSSATTERRRHLRSGSASVEEPKAAKPPSPEKEKEPSPPRKRVVRLSHTAQSLNQIGPSKRRSTSTTRSTQRAAGQPVRPASRTSYREKPAEEEPEPQPDINTPNQQGRVVRIAIGSSGNRSRIGSLHNSSSKSGSDRSAGDRSALEGDYPQYDDPEAVARDAPLVSMGSMARYPSSSYKNRQEDIANPQSSMRVKRVGKLSGAFLSGPARRGLRRQSEEDGNEILEGEGLHSSQENGGHLGDDPAASSFYGDVNRDFHSGSPVSGNASARASQRNQVSSSERRSSLRRSPVPEEPQQQQSVPEPLVQQEQPRESNPRPALSRPELPSARDQENDIPMSLRRSKPAEEHVLEKAPNRPLSVDLQERKASSPERKPLAALGQKHNTPHRAPPPPPKMSLVETATATAGAATTTQVKQRRNVLKVNGKPYTRLDCLGRGGSAKVYRVTAENGKMHALKRVSLENADALTIKGFRGEIDLLTRLANVERVINLIDYEMNEEKKMLTLVMEMGELDMNSLLKDRYTLEEAKLDTVFVRHYWKEMLECLSAVHQHDVVHSDLKPANFVLVKGRLKLIDFGIANAIQTDETVNIHRETQIGTVNFMSPESLLDSNSSRDGRVPGRPKLMKLGKPSDVWSLGCILYQMVYGAPPFNYIPNYVVRCQAIINWDHAIEFPSRGLGGVAVPPSLIRTMKRCLLRDQHMRPTCEELLHETDPFLHPAELGDKGLPIDEELLGRIIQSVVTRCRERMPTESESKNVWPQAYWASIRKATGNRS</sequence>
<keyword evidence="1" id="KW-0723">Serine/threonine-protein kinase</keyword>
<feature type="domain" description="Protein kinase" evidence="7">
    <location>
        <begin position="552"/>
        <end position="837"/>
    </location>
</feature>
<protein>
    <recommendedName>
        <fullName evidence="7">Protein kinase domain-containing protein</fullName>
    </recommendedName>
</protein>
<feature type="compositionally biased region" description="Basic and acidic residues" evidence="6">
    <location>
        <begin position="487"/>
        <end position="499"/>
    </location>
</feature>
<dbReference type="GO" id="GO:0033316">
    <property type="term" value="P:meiotic spindle assembly checkpoint signaling"/>
    <property type="evidence" value="ECO:0007669"/>
    <property type="project" value="TreeGrafter"/>
</dbReference>
<dbReference type="InterPro" id="IPR008271">
    <property type="entry name" value="Ser/Thr_kinase_AS"/>
</dbReference>
<evidence type="ECO:0000259" key="7">
    <source>
        <dbReference type="PROSITE" id="PS50011"/>
    </source>
</evidence>
<evidence type="ECO:0000256" key="5">
    <source>
        <dbReference type="ARBA" id="ARBA00022840"/>
    </source>
</evidence>
<reference evidence="8" key="1">
    <citation type="submission" date="2021-10" db="EMBL/GenBank/DDBJ databases">
        <authorList>
            <person name="Piombo E."/>
        </authorList>
    </citation>
    <scope>NUCLEOTIDE SEQUENCE</scope>
</reference>
<evidence type="ECO:0000256" key="1">
    <source>
        <dbReference type="ARBA" id="ARBA00022527"/>
    </source>
</evidence>
<dbReference type="Gene3D" id="3.30.200.20">
    <property type="entry name" value="Phosphorylase Kinase, domain 1"/>
    <property type="match status" value="1"/>
</dbReference>
<dbReference type="FunFam" id="1.10.510.10:FF:000377">
    <property type="entry name" value="Checkpoint protein kinase"/>
    <property type="match status" value="1"/>
</dbReference>
<proteinExistence type="predicted"/>
<feature type="compositionally biased region" description="Polar residues" evidence="6">
    <location>
        <begin position="386"/>
        <end position="401"/>
    </location>
</feature>
<feature type="compositionally biased region" description="Low complexity" evidence="6">
    <location>
        <begin position="1"/>
        <end position="16"/>
    </location>
</feature>
<dbReference type="FunFam" id="3.30.200.20:FF:000131">
    <property type="entry name" value="Dual specificity protein kinase TTK"/>
    <property type="match status" value="1"/>
</dbReference>
<keyword evidence="5" id="KW-0067">ATP-binding</keyword>
<dbReference type="AlphaFoldDB" id="A0A9N9UTB1"/>
<dbReference type="EMBL" id="CABFNO020001560">
    <property type="protein sequence ID" value="CAH0001252.1"/>
    <property type="molecule type" value="Genomic_DNA"/>
</dbReference>
<dbReference type="GO" id="GO:0005524">
    <property type="term" value="F:ATP binding"/>
    <property type="evidence" value="ECO:0007669"/>
    <property type="project" value="UniProtKB-KW"/>
</dbReference>
<keyword evidence="9" id="KW-1185">Reference proteome</keyword>
<dbReference type="GO" id="GO:0034501">
    <property type="term" value="P:protein localization to kinetochore"/>
    <property type="evidence" value="ECO:0007669"/>
    <property type="project" value="TreeGrafter"/>
</dbReference>
<evidence type="ECO:0000256" key="6">
    <source>
        <dbReference type="SAM" id="MobiDB-lite"/>
    </source>
</evidence>
<dbReference type="SUPFAM" id="SSF56112">
    <property type="entry name" value="Protein kinase-like (PK-like)"/>
    <property type="match status" value="1"/>
</dbReference>
<dbReference type="CDD" id="cd14131">
    <property type="entry name" value="PKc_Mps1"/>
    <property type="match status" value="1"/>
</dbReference>
<organism evidence="8 9">
    <name type="scientific">Clonostachys byssicola</name>
    <dbReference type="NCBI Taxonomy" id="160290"/>
    <lineage>
        <taxon>Eukaryota</taxon>
        <taxon>Fungi</taxon>
        <taxon>Dikarya</taxon>
        <taxon>Ascomycota</taxon>
        <taxon>Pezizomycotina</taxon>
        <taxon>Sordariomycetes</taxon>
        <taxon>Hypocreomycetidae</taxon>
        <taxon>Hypocreales</taxon>
        <taxon>Bionectriaceae</taxon>
        <taxon>Clonostachys</taxon>
    </lineage>
</organism>
<keyword evidence="2" id="KW-0808">Transferase</keyword>
<evidence type="ECO:0000313" key="9">
    <source>
        <dbReference type="Proteomes" id="UP000754883"/>
    </source>
</evidence>
<feature type="compositionally biased region" description="Low complexity" evidence="6">
    <location>
        <begin position="119"/>
        <end position="129"/>
    </location>
</feature>
<dbReference type="InterPro" id="IPR027084">
    <property type="entry name" value="Mps1_cat"/>
</dbReference>
<comment type="caution">
    <text evidence="8">The sequence shown here is derived from an EMBL/GenBank/DDBJ whole genome shotgun (WGS) entry which is preliminary data.</text>
</comment>
<dbReference type="PANTHER" id="PTHR22974">
    <property type="entry name" value="MIXED LINEAGE PROTEIN KINASE"/>
    <property type="match status" value="1"/>
</dbReference>
<dbReference type="GO" id="GO:0005634">
    <property type="term" value="C:nucleus"/>
    <property type="evidence" value="ECO:0007669"/>
    <property type="project" value="TreeGrafter"/>
</dbReference>
<dbReference type="PROSITE" id="PS00108">
    <property type="entry name" value="PROTEIN_KINASE_ST"/>
    <property type="match status" value="1"/>
</dbReference>
<dbReference type="InterPro" id="IPR000719">
    <property type="entry name" value="Prot_kinase_dom"/>
</dbReference>
<dbReference type="InterPro" id="IPR011009">
    <property type="entry name" value="Kinase-like_dom_sf"/>
</dbReference>
<evidence type="ECO:0000313" key="8">
    <source>
        <dbReference type="EMBL" id="CAH0001252.1"/>
    </source>
</evidence>
<feature type="compositionally biased region" description="Pro residues" evidence="6">
    <location>
        <begin position="103"/>
        <end position="112"/>
    </location>
</feature>
<keyword evidence="4" id="KW-0418">Kinase</keyword>
<feature type="compositionally biased region" description="Low complexity" evidence="6">
    <location>
        <begin position="236"/>
        <end position="258"/>
    </location>
</feature>
<dbReference type="GO" id="GO:0000776">
    <property type="term" value="C:kinetochore"/>
    <property type="evidence" value="ECO:0007669"/>
    <property type="project" value="TreeGrafter"/>
</dbReference>
<dbReference type="PROSITE" id="PS50011">
    <property type="entry name" value="PROTEIN_KINASE_DOM"/>
    <property type="match status" value="1"/>
</dbReference>
<accession>A0A9N9UTB1</accession>
<dbReference type="GO" id="GO:0004674">
    <property type="term" value="F:protein serine/threonine kinase activity"/>
    <property type="evidence" value="ECO:0007669"/>
    <property type="project" value="UniProtKB-KW"/>
</dbReference>
<dbReference type="Gene3D" id="1.10.510.10">
    <property type="entry name" value="Transferase(Phosphotransferase) domain 1"/>
    <property type="match status" value="1"/>
</dbReference>